<dbReference type="Gene3D" id="1.25.40.850">
    <property type="match status" value="1"/>
</dbReference>
<evidence type="ECO:0000313" key="4">
    <source>
        <dbReference type="Proteomes" id="UP001159363"/>
    </source>
</evidence>
<dbReference type="InterPro" id="IPR043127">
    <property type="entry name" value="Sec-1-like_dom3a"/>
</dbReference>
<accession>A0ABQ9GLU0</accession>
<organism evidence="3 4">
    <name type="scientific">Dryococelus australis</name>
    <dbReference type="NCBI Taxonomy" id="614101"/>
    <lineage>
        <taxon>Eukaryota</taxon>
        <taxon>Metazoa</taxon>
        <taxon>Ecdysozoa</taxon>
        <taxon>Arthropoda</taxon>
        <taxon>Hexapoda</taxon>
        <taxon>Insecta</taxon>
        <taxon>Pterygota</taxon>
        <taxon>Neoptera</taxon>
        <taxon>Polyneoptera</taxon>
        <taxon>Phasmatodea</taxon>
        <taxon>Verophasmatodea</taxon>
        <taxon>Anareolatae</taxon>
        <taxon>Phasmatidae</taxon>
        <taxon>Eurycanthinae</taxon>
        <taxon>Dryococelus</taxon>
    </lineage>
</organism>
<dbReference type="InterPro" id="IPR043155">
    <property type="entry name" value="VPS33_dom3b"/>
</dbReference>
<dbReference type="Pfam" id="PF00995">
    <property type="entry name" value="Sec1"/>
    <property type="match status" value="1"/>
</dbReference>
<dbReference type="SUPFAM" id="SSF56815">
    <property type="entry name" value="Sec1/munc18-like (SM) proteins"/>
    <property type="match status" value="1"/>
</dbReference>
<dbReference type="InterPro" id="IPR027482">
    <property type="entry name" value="Sec1-like_dom2"/>
</dbReference>
<feature type="coiled-coil region" evidence="2">
    <location>
        <begin position="104"/>
        <end position="145"/>
    </location>
</feature>
<evidence type="ECO:0000256" key="1">
    <source>
        <dbReference type="ARBA" id="ARBA00009884"/>
    </source>
</evidence>
<keyword evidence="2" id="KW-0175">Coiled coil</keyword>
<protein>
    <recommendedName>
        <fullName evidence="5">Vacuolar protein sorting-associated protein 33B</fullName>
    </recommendedName>
</protein>
<reference evidence="3 4" key="1">
    <citation type="submission" date="2023-02" db="EMBL/GenBank/DDBJ databases">
        <title>LHISI_Scaffold_Assembly.</title>
        <authorList>
            <person name="Stuart O.P."/>
            <person name="Cleave R."/>
            <person name="Magrath M.J.L."/>
            <person name="Mikheyev A.S."/>
        </authorList>
    </citation>
    <scope>NUCLEOTIDE SEQUENCE [LARGE SCALE GENOMIC DNA]</scope>
    <source>
        <strain evidence="3">Daus_M_001</strain>
        <tissue evidence="3">Leg muscle</tissue>
    </source>
</reference>
<dbReference type="Gene3D" id="3.40.50.2060">
    <property type="match status" value="1"/>
</dbReference>
<comment type="caution">
    <text evidence="3">The sequence shown here is derived from an EMBL/GenBank/DDBJ whole genome shotgun (WGS) entry which is preliminary data.</text>
</comment>
<comment type="similarity">
    <text evidence="1">Belongs to the STXBP/unc-18/SEC1 family.</text>
</comment>
<dbReference type="InterPro" id="IPR001619">
    <property type="entry name" value="Sec1-like"/>
</dbReference>
<keyword evidence="4" id="KW-1185">Reference proteome</keyword>
<evidence type="ECO:0008006" key="5">
    <source>
        <dbReference type="Google" id="ProtNLM"/>
    </source>
</evidence>
<dbReference type="Proteomes" id="UP001159363">
    <property type="component" value="Chromosome 10"/>
</dbReference>
<name>A0ABQ9GLU0_9NEOP</name>
<proteinExistence type="inferred from homology"/>
<gene>
    <name evidence="3" type="ORF">PR048_026600</name>
</gene>
<dbReference type="Gene3D" id="3.90.830.10">
    <property type="entry name" value="Syntaxin Binding Protein 1, Chain A, domain 2"/>
    <property type="match status" value="1"/>
</dbReference>
<dbReference type="Gene3D" id="3.40.50.1910">
    <property type="match status" value="2"/>
</dbReference>
<evidence type="ECO:0000256" key="2">
    <source>
        <dbReference type="SAM" id="Coils"/>
    </source>
</evidence>
<sequence length="753" mass="83945">MLRTEGDRRSKLPVLPSSLRAQSKMPSWSLRQASAPGSSRYQGGFPINKSLLVENLHGESLIAQRMVYDAIKHYGGILNVPVDGKMLLSVSAARSKYRHYLGKKLQQEKDAKKTREEKRKIANEIGKLKEEKRLETMELEEVEEKRNENFFITKNLKETIKSPRKVTCVFSVTYASILLAVLVDPLCALNAIDDCVVQMVRETLVNPAFMPSTSQGIEKIFKLKQVGVGCENSQCVYLVLADLITVKRVCDQINAEIAHNRNNVYHLIVVPCSLVSIEQLLEEEGIYGEVTVHTFAWEMHHIETNLLSLELPCMFRMLFADGDYSFLPVVAHSLWSLQMLFGKFPLFLAYGRFAVQVQKMQELLLEESSGVEKCASEIGCVVLVDRDIDYASILLTPVTYSALLDEVFGITGGTIELDERVLGANKTLTYKLSKNDEVYDNIKNKHFSDVYSFLSAKTKELQVEFEHSSKMALNEMKQYVSTQLQKVTASKRALAYHIGACEVVIGEMGQSFETRHTVEQNMLDGRNRRENINYVEEHLAIAGKLASLRLMCLASLTQDGLTQDEALSFKSQFLHAYGYEHLATFNNLEKIGLFTQQGSTLSLAGLGSDAAGKLADRVAQVVSLPKRSAFQAVAHKLKLFPNVNDKYDLRNPKDMAYVFSGSYIPAVCQLVQMLIKQELSADEILKLIPGPSSRTGSVSNGVVPQTFLVYYIGGVTYAEVAAFHLLEKQTGVKILVAGTSLTNGNKLIESALG</sequence>
<dbReference type="InterPro" id="IPR036045">
    <property type="entry name" value="Sec1-like_sf"/>
</dbReference>
<dbReference type="PANTHER" id="PTHR11679">
    <property type="entry name" value="VESICLE PROTEIN SORTING-ASSOCIATED"/>
    <property type="match status" value="1"/>
</dbReference>
<evidence type="ECO:0000313" key="3">
    <source>
        <dbReference type="EMBL" id="KAJ8872984.1"/>
    </source>
</evidence>
<dbReference type="EMBL" id="JARBHB010000011">
    <property type="protein sequence ID" value="KAJ8872984.1"/>
    <property type="molecule type" value="Genomic_DNA"/>
</dbReference>
<dbReference type="InterPro" id="IPR043154">
    <property type="entry name" value="Sec-1-like_dom1"/>
</dbReference>